<organism evidence="3 4">
    <name type="scientific">Spirosoma montaniterrae</name>
    <dbReference type="NCBI Taxonomy" id="1178516"/>
    <lineage>
        <taxon>Bacteria</taxon>
        <taxon>Pseudomonadati</taxon>
        <taxon>Bacteroidota</taxon>
        <taxon>Cytophagia</taxon>
        <taxon>Cytophagales</taxon>
        <taxon>Cytophagaceae</taxon>
        <taxon>Spirosoma</taxon>
    </lineage>
</organism>
<reference evidence="3 4" key="1">
    <citation type="submission" date="2016-01" db="EMBL/GenBank/DDBJ databases">
        <authorList>
            <person name="Oliw E.H."/>
        </authorList>
    </citation>
    <scope>NUCLEOTIDE SEQUENCE [LARGE SCALE GENOMIC DNA]</scope>
    <source>
        <strain evidence="3 4">DY10</strain>
    </source>
</reference>
<proteinExistence type="predicted"/>
<dbReference type="OrthoDB" id="656505at2"/>
<feature type="domain" description="Cas6b C-terminal" evidence="1">
    <location>
        <begin position="130"/>
        <end position="240"/>
    </location>
</feature>
<dbReference type="RefSeq" id="WP_077131888.1">
    <property type="nucleotide sequence ID" value="NZ_CP014263.1"/>
</dbReference>
<evidence type="ECO:0000313" key="3">
    <source>
        <dbReference type="EMBL" id="AQG80464.1"/>
    </source>
</evidence>
<evidence type="ECO:0000259" key="2">
    <source>
        <dbReference type="Pfam" id="PF17955"/>
    </source>
</evidence>
<evidence type="ECO:0000259" key="1">
    <source>
        <dbReference type="Pfam" id="PF17262"/>
    </source>
</evidence>
<evidence type="ECO:0000313" key="4">
    <source>
        <dbReference type="Proteomes" id="UP000187941"/>
    </source>
</evidence>
<dbReference type="Proteomes" id="UP000187941">
    <property type="component" value="Chromosome"/>
</dbReference>
<sequence length="244" mass="27734">MPTTTQIPLTTITFPEIALRTRDAHKLRGYFGELFREHSPLLHNHLEADDADGNAGVKYRYAYPLVQYKVLNHVPTLVGAGEGAGLLAQLFLQMREINIARSEGDAASRPAETFPVLSKHIRHEQATLGMTDDLVDYRFETLWMALNQTNYRDYRHYTEAEQQAQLKRVLTSQILATFREFGLWLEPHERVMVRLRVQERQTQFKNQTMVAFSGGFTANVLLPNGLGLGKAVSRGFGVVMSDER</sequence>
<dbReference type="STRING" id="1178516.AWR27_14710"/>
<dbReference type="EMBL" id="CP014263">
    <property type="protein sequence ID" value="AQG80464.1"/>
    <property type="molecule type" value="Genomic_DNA"/>
</dbReference>
<name>A0A1P9WYM6_9BACT</name>
<dbReference type="InterPro" id="IPR041528">
    <property type="entry name" value="Cas6b_N"/>
</dbReference>
<gene>
    <name evidence="3" type="ORF">AWR27_14710</name>
</gene>
<keyword evidence="4" id="KW-1185">Reference proteome</keyword>
<dbReference type="AlphaFoldDB" id="A0A1P9WYM6"/>
<accession>A0A1P9WYM6</accession>
<protein>
    <submittedName>
        <fullName evidence="3">DNA repair protein</fullName>
    </submittedName>
</protein>
<dbReference type="InterPro" id="IPR020209">
    <property type="entry name" value="Cas6b_C"/>
</dbReference>
<dbReference type="Pfam" id="PF17955">
    <property type="entry name" value="Cas6b_N"/>
    <property type="match status" value="1"/>
</dbReference>
<feature type="domain" description="Cas6b N-terminal" evidence="2">
    <location>
        <begin position="6"/>
        <end position="103"/>
    </location>
</feature>
<dbReference type="Pfam" id="PF17262">
    <property type="entry name" value="Cas6b_C"/>
    <property type="match status" value="1"/>
</dbReference>
<dbReference type="KEGG" id="smon:AWR27_14710"/>